<keyword evidence="5 10" id="KW-0819">tRNA processing</keyword>
<feature type="site" description="Interaction with substrate tRNA" evidence="10">
    <location>
        <position position="120"/>
    </location>
</feature>
<evidence type="ECO:0000256" key="4">
    <source>
        <dbReference type="ARBA" id="ARBA00022679"/>
    </source>
</evidence>
<dbReference type="InterPro" id="IPR018022">
    <property type="entry name" value="IPT"/>
</dbReference>
<dbReference type="RefSeq" id="WP_160729942.1">
    <property type="nucleotide sequence ID" value="NZ_WTYP01000001.1"/>
</dbReference>
<evidence type="ECO:0000256" key="8">
    <source>
        <dbReference type="ARBA" id="ARBA00022842"/>
    </source>
</evidence>
<dbReference type="GO" id="GO:0005524">
    <property type="term" value="F:ATP binding"/>
    <property type="evidence" value="ECO:0007669"/>
    <property type="project" value="UniProtKB-UniRule"/>
</dbReference>
<evidence type="ECO:0000256" key="3">
    <source>
        <dbReference type="ARBA" id="ARBA00005842"/>
    </source>
</evidence>
<feature type="site" description="Interaction with substrate tRNA" evidence="10">
    <location>
        <position position="142"/>
    </location>
</feature>
<proteinExistence type="inferred from homology"/>
<evidence type="ECO:0000256" key="2">
    <source>
        <dbReference type="ARBA" id="ARBA00003213"/>
    </source>
</evidence>
<dbReference type="Pfam" id="PF01715">
    <property type="entry name" value="IPPT"/>
    <property type="match status" value="1"/>
</dbReference>
<evidence type="ECO:0000256" key="12">
    <source>
        <dbReference type="RuleBase" id="RU003784"/>
    </source>
</evidence>
<comment type="catalytic activity">
    <reaction evidence="9 10 11">
        <text>adenosine(37) in tRNA + dimethylallyl diphosphate = N(6)-dimethylallyladenosine(37) in tRNA + diphosphate</text>
        <dbReference type="Rhea" id="RHEA:26482"/>
        <dbReference type="Rhea" id="RHEA-COMP:10162"/>
        <dbReference type="Rhea" id="RHEA-COMP:10375"/>
        <dbReference type="ChEBI" id="CHEBI:33019"/>
        <dbReference type="ChEBI" id="CHEBI:57623"/>
        <dbReference type="ChEBI" id="CHEBI:74411"/>
        <dbReference type="ChEBI" id="CHEBI:74415"/>
        <dbReference type="EC" id="2.5.1.75"/>
    </reaction>
</comment>
<evidence type="ECO:0000256" key="6">
    <source>
        <dbReference type="ARBA" id="ARBA00022741"/>
    </source>
</evidence>
<dbReference type="EC" id="2.5.1.75" evidence="10"/>
<gene>
    <name evidence="10 14" type="primary">miaA</name>
    <name evidence="14" type="ORF">GRI43_04940</name>
</gene>
<dbReference type="InterPro" id="IPR027417">
    <property type="entry name" value="P-loop_NTPase"/>
</dbReference>
<dbReference type="PANTHER" id="PTHR11088">
    <property type="entry name" value="TRNA DIMETHYLALLYLTRANSFERASE"/>
    <property type="match status" value="1"/>
</dbReference>
<dbReference type="GO" id="GO:0006400">
    <property type="term" value="P:tRNA modification"/>
    <property type="evidence" value="ECO:0007669"/>
    <property type="project" value="TreeGrafter"/>
</dbReference>
<dbReference type="PANTHER" id="PTHR11088:SF60">
    <property type="entry name" value="TRNA DIMETHYLALLYLTRANSFERASE"/>
    <property type="match status" value="1"/>
</dbReference>
<evidence type="ECO:0000313" key="15">
    <source>
        <dbReference type="Proteomes" id="UP000471435"/>
    </source>
</evidence>
<evidence type="ECO:0000256" key="13">
    <source>
        <dbReference type="RuleBase" id="RU003785"/>
    </source>
</evidence>
<dbReference type="Gene3D" id="1.10.20.140">
    <property type="match status" value="1"/>
</dbReference>
<comment type="similarity">
    <text evidence="3 10 13">Belongs to the IPP transferase family.</text>
</comment>
<dbReference type="Proteomes" id="UP000471435">
    <property type="component" value="Unassembled WGS sequence"/>
</dbReference>
<organism evidence="14 15">
    <name type="scientific">Pontixanthobacter luteolus</name>
    <dbReference type="NCBI Taxonomy" id="295089"/>
    <lineage>
        <taxon>Bacteria</taxon>
        <taxon>Pseudomonadati</taxon>
        <taxon>Pseudomonadota</taxon>
        <taxon>Alphaproteobacteria</taxon>
        <taxon>Sphingomonadales</taxon>
        <taxon>Erythrobacteraceae</taxon>
        <taxon>Pontixanthobacter</taxon>
    </lineage>
</organism>
<feature type="region of interest" description="Interaction with substrate tRNA" evidence="10">
    <location>
        <begin position="54"/>
        <end position="57"/>
    </location>
</feature>
<keyword evidence="15" id="KW-1185">Reference proteome</keyword>
<comment type="caution">
    <text evidence="10">Lacks conserved residue(s) required for the propagation of feature annotation.</text>
</comment>
<keyword evidence="8 10" id="KW-0460">Magnesium</keyword>
<name>A0A6I4V0G1_9SPHN</name>
<accession>A0A6I4V0G1</accession>
<comment type="cofactor">
    <cofactor evidence="1 10">
        <name>Mg(2+)</name>
        <dbReference type="ChEBI" id="CHEBI:18420"/>
    </cofactor>
</comment>
<dbReference type="InterPro" id="IPR039657">
    <property type="entry name" value="Dimethylallyltransferase"/>
</dbReference>
<dbReference type="OrthoDB" id="9776390at2"/>
<evidence type="ECO:0000256" key="7">
    <source>
        <dbReference type="ARBA" id="ARBA00022840"/>
    </source>
</evidence>
<evidence type="ECO:0000256" key="11">
    <source>
        <dbReference type="RuleBase" id="RU003783"/>
    </source>
</evidence>
<dbReference type="Gene3D" id="3.40.50.300">
    <property type="entry name" value="P-loop containing nucleotide triphosphate hydrolases"/>
    <property type="match status" value="1"/>
</dbReference>
<dbReference type="GO" id="GO:0052381">
    <property type="term" value="F:tRNA dimethylallyltransferase activity"/>
    <property type="evidence" value="ECO:0007669"/>
    <property type="project" value="UniProtKB-UniRule"/>
</dbReference>
<comment type="caution">
    <text evidence="14">The sequence shown here is derived from an EMBL/GenBank/DDBJ whole genome shotgun (WGS) entry which is preliminary data.</text>
</comment>
<keyword evidence="4 10" id="KW-0808">Transferase</keyword>
<comment type="subunit">
    <text evidence="10">Monomer.</text>
</comment>
<sequence>MSNAKSPELGEQPARLPPLALIAGPTASGKSDLAVKLAKKLEAQGRPAAIINTDSAQVYRDLQVLSARPNEQEMQGIPHFLFGDWDGALACSTAEWAGAAKKVIAQLHDAGCVPILVGGTGLYMRTLLDGISPIPPIEPAIREAVRAMPQVEARAALEIEDPEAASRLAPADTTRTARALEVIRSTGSPMYHWHGKLVGGIGGDVMLHPLVLQPDREWLYERCDRRFTLMLDQGAVQEVQQLAARGLNPELPVMRAIGVREIMGWLSGDLSKEEMIEAGQLSTRQYAKRQFTWFRNQPPKDWPRSAPENTDIGSIFELLLRN</sequence>
<evidence type="ECO:0000256" key="1">
    <source>
        <dbReference type="ARBA" id="ARBA00001946"/>
    </source>
</evidence>
<feature type="binding site" evidence="10">
    <location>
        <begin position="24"/>
        <end position="31"/>
    </location>
    <ligand>
        <name>ATP</name>
        <dbReference type="ChEBI" id="CHEBI:30616"/>
    </ligand>
</feature>
<comment type="function">
    <text evidence="2 10 12">Catalyzes the transfer of a dimethylallyl group onto the adenine at position 37 in tRNAs that read codons beginning with uridine, leading to the formation of N6-(dimethylallyl)adenosine (i(6)A).</text>
</comment>
<evidence type="ECO:0000313" key="14">
    <source>
        <dbReference type="EMBL" id="MXP46741.1"/>
    </source>
</evidence>
<feature type="binding site" evidence="10">
    <location>
        <begin position="26"/>
        <end position="31"/>
    </location>
    <ligand>
        <name>substrate</name>
    </ligand>
</feature>
<keyword evidence="6 10" id="KW-0547">Nucleotide-binding</keyword>
<protein>
    <recommendedName>
        <fullName evidence="10">tRNA dimethylallyltransferase</fullName>
        <ecNumber evidence="10">2.5.1.75</ecNumber>
    </recommendedName>
    <alternativeName>
        <fullName evidence="10">Dimethylallyl diphosphate:tRNA dimethylallyltransferase</fullName>
        <shortName evidence="10">DMAPP:tRNA dimethylallyltransferase</shortName>
        <shortName evidence="10">DMATase</shortName>
    </alternativeName>
    <alternativeName>
        <fullName evidence="10">Isopentenyl-diphosphate:tRNA isopentenyltransferase</fullName>
        <shortName evidence="10">IPP transferase</shortName>
        <shortName evidence="10">IPPT</shortName>
        <shortName evidence="10">IPTase</shortName>
    </alternativeName>
</protein>
<evidence type="ECO:0000256" key="9">
    <source>
        <dbReference type="ARBA" id="ARBA00049563"/>
    </source>
</evidence>
<dbReference type="HAMAP" id="MF_00185">
    <property type="entry name" value="IPP_trans"/>
    <property type="match status" value="1"/>
</dbReference>
<dbReference type="NCBIfam" id="TIGR00174">
    <property type="entry name" value="miaA"/>
    <property type="match status" value="1"/>
</dbReference>
<evidence type="ECO:0000256" key="5">
    <source>
        <dbReference type="ARBA" id="ARBA00022694"/>
    </source>
</evidence>
<dbReference type="SUPFAM" id="SSF52540">
    <property type="entry name" value="P-loop containing nucleoside triphosphate hydrolases"/>
    <property type="match status" value="1"/>
</dbReference>
<keyword evidence="7 10" id="KW-0067">ATP-binding</keyword>
<reference evidence="14 15" key="1">
    <citation type="submission" date="2019-12" db="EMBL/GenBank/DDBJ databases">
        <title>Genomic-based taxomic classification of the family Erythrobacteraceae.</title>
        <authorList>
            <person name="Xu L."/>
        </authorList>
    </citation>
    <scope>NUCLEOTIDE SEQUENCE [LARGE SCALE GENOMIC DNA]</scope>
    <source>
        <strain evidence="14 15">SW-109</strain>
    </source>
</reference>
<evidence type="ECO:0000256" key="10">
    <source>
        <dbReference type="HAMAP-Rule" id="MF_00185"/>
    </source>
</evidence>
<dbReference type="AlphaFoldDB" id="A0A6I4V0G1"/>
<dbReference type="EMBL" id="WTYP01000001">
    <property type="protein sequence ID" value="MXP46741.1"/>
    <property type="molecule type" value="Genomic_DNA"/>
</dbReference>